<dbReference type="SUPFAM" id="SSF55666">
    <property type="entry name" value="Ribonuclease PH domain 2-like"/>
    <property type="match status" value="2"/>
</dbReference>
<evidence type="ECO:0000256" key="5">
    <source>
        <dbReference type="ARBA" id="ARBA00022842"/>
    </source>
</evidence>
<comment type="similarity">
    <text evidence="1 7">Belongs to the polyribonucleotide nucleotidyltransferase family.</text>
</comment>
<dbReference type="InterPro" id="IPR004087">
    <property type="entry name" value="KH_dom"/>
</dbReference>
<dbReference type="PANTHER" id="PTHR11252">
    <property type="entry name" value="POLYRIBONUCLEOTIDE NUCLEOTIDYLTRANSFERASE"/>
    <property type="match status" value="1"/>
</dbReference>
<protein>
    <recommendedName>
        <fullName evidence="7">Polyribonucleotide nucleotidyltransferase</fullName>
        <ecNumber evidence="7">2.7.7.8</ecNumber>
    </recommendedName>
    <alternativeName>
        <fullName evidence="7">Polynucleotide phosphorylase</fullName>
        <shortName evidence="7">PNPase</shortName>
    </alternativeName>
</protein>
<comment type="function">
    <text evidence="7">Involved in mRNA degradation. Catalyzes the phosphorolysis of single-stranded polyribonucleotides processively in the 3'- to 5'-direction.</text>
</comment>
<organism evidence="10 11">
    <name type="scientific">Gangjinia marincola</name>
    <dbReference type="NCBI Taxonomy" id="578463"/>
    <lineage>
        <taxon>Bacteria</taxon>
        <taxon>Pseudomonadati</taxon>
        <taxon>Bacteroidota</taxon>
        <taxon>Flavobacteriia</taxon>
        <taxon>Flavobacteriales</taxon>
        <taxon>Flavobacteriaceae</taxon>
        <taxon>Gangjinia</taxon>
    </lineage>
</organism>
<feature type="compositionally biased region" description="Basic and acidic residues" evidence="8">
    <location>
        <begin position="714"/>
        <end position="742"/>
    </location>
</feature>
<dbReference type="InterPro" id="IPR015847">
    <property type="entry name" value="ExoRNase_PH_dom2"/>
</dbReference>
<dbReference type="CDD" id="cd11364">
    <property type="entry name" value="RNase_PH_PNPase_2"/>
    <property type="match status" value="1"/>
</dbReference>
<dbReference type="InterPro" id="IPR020568">
    <property type="entry name" value="Ribosomal_Su5_D2-typ_SF"/>
</dbReference>
<dbReference type="Gene3D" id="3.30.1370.10">
    <property type="entry name" value="K Homology domain, type 1"/>
    <property type="match status" value="1"/>
</dbReference>
<dbReference type="InterPro" id="IPR003029">
    <property type="entry name" value="S1_domain"/>
</dbReference>
<name>A0ABN1MJU8_9FLAO</name>
<keyword evidence="3 7" id="KW-0808">Transferase</keyword>
<evidence type="ECO:0000256" key="2">
    <source>
        <dbReference type="ARBA" id="ARBA00022490"/>
    </source>
</evidence>
<sequence>MIPKVYKEVIDLGDGREISIETGKLAKQAHGSVVVQSGKCMLLCTVVSNYKQSDVDFLPLTVDYREKFAAAGRYPGGFFKREARPSDGEVLTMRLVDRVLRPLFPKDYHAETQVMIQLMSHDDDVMPDAMAGLAASAAIQLSDFPFECAISEARVGRVNGEFIINPTRAQLEESDIDMMIGASADSVMMVEGEMGEISEEEMVEAIKFAHEAIKKQCEAQIRLAEAFGKKEVREYDAEREDADLEKKVHDLTYDKVYEIAKAGSSKKERSNAFAEIKEEVKATFTEEELEDFGDLVSKYFYKAEKAAIRDLTLTEGKRLDGRKTDEIRPIWCEVDYLPSTHGSAIFTRGETQALATVTLGTSREANQIDMPSFEGEETFYLHYNFPPFSTGEARPIRGTSRREVGHGNLAQRALKGMIPADCPYTVRVVSEVLESNGSSSMATVCSGTMALMDAGVNLKKPVSGIAMGLISDGDSGKYAVLSDILGDEDHLGDMDFKVTGTRDGITACQMDIKVKGLSYEILVNALKQARDGRLHILEKLTDTIETPRDDVKAHAPKMVTRTIPNEYIGALIGPGGKVIQELQKETKTTIVINEDPVTEEGIVEILGTNQEGIDAVLAKIESITFKPEKGSIYEVKVIKVLDFGAVVEYVEAPGNEVLLHISELAWERTDNVTDIVNIGDVLDVKYFGLDPRTRKEKVSRKAILPKPEGYVARPPRDDKGRGGRDNRGRDNRRDDRKPREDK</sequence>
<dbReference type="CDD" id="cd02393">
    <property type="entry name" value="KH-I_PNPase"/>
    <property type="match status" value="1"/>
</dbReference>
<proteinExistence type="inferred from homology"/>
<dbReference type="EC" id="2.7.7.8" evidence="7"/>
<comment type="subcellular location">
    <subcellularLocation>
        <location evidence="7">Cytoplasm</location>
    </subcellularLocation>
</comment>
<feature type="region of interest" description="Disordered" evidence="8">
    <location>
        <begin position="698"/>
        <end position="742"/>
    </location>
</feature>
<dbReference type="PANTHER" id="PTHR11252:SF0">
    <property type="entry name" value="POLYRIBONUCLEOTIDE NUCLEOTIDYLTRANSFERASE 1, MITOCHONDRIAL"/>
    <property type="match status" value="1"/>
</dbReference>
<dbReference type="PIRSF" id="PIRSF005499">
    <property type="entry name" value="PNPase"/>
    <property type="match status" value="1"/>
</dbReference>
<dbReference type="InterPro" id="IPR027408">
    <property type="entry name" value="PNPase/RNase_PH_dom_sf"/>
</dbReference>
<accession>A0ABN1MJU8</accession>
<dbReference type="Proteomes" id="UP001500507">
    <property type="component" value="Unassembled WGS sequence"/>
</dbReference>
<evidence type="ECO:0000313" key="11">
    <source>
        <dbReference type="Proteomes" id="UP001500507"/>
    </source>
</evidence>
<gene>
    <name evidence="7" type="primary">pnp</name>
    <name evidence="10" type="ORF">GCM10009117_23990</name>
</gene>
<dbReference type="SUPFAM" id="SSF50249">
    <property type="entry name" value="Nucleic acid-binding proteins"/>
    <property type="match status" value="1"/>
</dbReference>
<reference evidence="10 11" key="1">
    <citation type="journal article" date="2019" name="Int. J. Syst. Evol. Microbiol.">
        <title>The Global Catalogue of Microorganisms (GCM) 10K type strain sequencing project: providing services to taxonomists for standard genome sequencing and annotation.</title>
        <authorList>
            <consortium name="The Broad Institute Genomics Platform"/>
            <consortium name="The Broad Institute Genome Sequencing Center for Infectious Disease"/>
            <person name="Wu L."/>
            <person name="Ma J."/>
        </authorList>
    </citation>
    <scope>NUCLEOTIDE SEQUENCE [LARGE SCALE GENOMIC DNA]</scope>
    <source>
        <strain evidence="10 11">JCM 16082</strain>
    </source>
</reference>
<dbReference type="InterPro" id="IPR001247">
    <property type="entry name" value="ExoRNase_PH_dom1"/>
</dbReference>
<dbReference type="InterPro" id="IPR012340">
    <property type="entry name" value="NA-bd_OB-fold"/>
</dbReference>
<dbReference type="EMBL" id="BAAAFG010000016">
    <property type="protein sequence ID" value="GAA0873252.1"/>
    <property type="molecule type" value="Genomic_DNA"/>
</dbReference>
<dbReference type="InterPro" id="IPR012162">
    <property type="entry name" value="PNPase"/>
</dbReference>
<evidence type="ECO:0000256" key="1">
    <source>
        <dbReference type="ARBA" id="ARBA00007404"/>
    </source>
</evidence>
<dbReference type="PROSITE" id="PS50126">
    <property type="entry name" value="S1"/>
    <property type="match status" value="1"/>
</dbReference>
<dbReference type="SUPFAM" id="SSF54791">
    <property type="entry name" value="Eukaryotic type KH-domain (KH-domain type I)"/>
    <property type="match status" value="1"/>
</dbReference>
<keyword evidence="4 7" id="KW-0548">Nucleotidyltransferase</keyword>
<dbReference type="PROSITE" id="PS50084">
    <property type="entry name" value="KH_TYPE_1"/>
    <property type="match status" value="1"/>
</dbReference>
<evidence type="ECO:0000256" key="4">
    <source>
        <dbReference type="ARBA" id="ARBA00022695"/>
    </source>
</evidence>
<dbReference type="InterPro" id="IPR036612">
    <property type="entry name" value="KH_dom_type_1_sf"/>
</dbReference>
<evidence type="ECO:0000259" key="9">
    <source>
        <dbReference type="PROSITE" id="PS50126"/>
    </source>
</evidence>
<dbReference type="Pfam" id="PF03725">
    <property type="entry name" value="RNase_PH_C"/>
    <property type="match status" value="1"/>
</dbReference>
<comment type="caution">
    <text evidence="10">The sequence shown here is derived from an EMBL/GenBank/DDBJ whole genome shotgun (WGS) entry which is preliminary data.</text>
</comment>
<dbReference type="SUPFAM" id="SSF54211">
    <property type="entry name" value="Ribosomal protein S5 domain 2-like"/>
    <property type="match status" value="2"/>
</dbReference>
<evidence type="ECO:0000256" key="8">
    <source>
        <dbReference type="SAM" id="MobiDB-lite"/>
    </source>
</evidence>
<evidence type="ECO:0000313" key="10">
    <source>
        <dbReference type="EMBL" id="GAA0873252.1"/>
    </source>
</evidence>
<keyword evidence="5 7" id="KW-0460">Magnesium</keyword>
<dbReference type="Pfam" id="PF03726">
    <property type="entry name" value="PNPase"/>
    <property type="match status" value="1"/>
</dbReference>
<dbReference type="SMART" id="SM00316">
    <property type="entry name" value="S1"/>
    <property type="match status" value="1"/>
</dbReference>
<keyword evidence="7" id="KW-0479">Metal-binding</keyword>
<comment type="cofactor">
    <cofactor evidence="7">
        <name>Mg(2+)</name>
        <dbReference type="ChEBI" id="CHEBI:18420"/>
    </cofactor>
</comment>
<dbReference type="NCBIfam" id="NF008805">
    <property type="entry name" value="PRK11824.1"/>
    <property type="match status" value="1"/>
</dbReference>
<dbReference type="Pfam" id="PF00575">
    <property type="entry name" value="S1"/>
    <property type="match status" value="1"/>
</dbReference>
<feature type="binding site" evidence="7">
    <location>
        <position position="489"/>
    </location>
    <ligand>
        <name>Mg(2+)</name>
        <dbReference type="ChEBI" id="CHEBI:18420"/>
    </ligand>
</feature>
<feature type="binding site" evidence="7">
    <location>
        <position position="495"/>
    </location>
    <ligand>
        <name>Mg(2+)</name>
        <dbReference type="ChEBI" id="CHEBI:18420"/>
    </ligand>
</feature>
<evidence type="ECO:0000256" key="7">
    <source>
        <dbReference type="HAMAP-Rule" id="MF_01595"/>
    </source>
</evidence>
<dbReference type="InterPro" id="IPR036345">
    <property type="entry name" value="ExoRNase_PH_dom2_sf"/>
</dbReference>
<dbReference type="Gene3D" id="3.30.230.70">
    <property type="entry name" value="GHMP Kinase, N-terminal domain"/>
    <property type="match status" value="2"/>
</dbReference>
<evidence type="ECO:0000256" key="3">
    <source>
        <dbReference type="ARBA" id="ARBA00022679"/>
    </source>
</evidence>
<dbReference type="Gene3D" id="2.40.50.140">
    <property type="entry name" value="Nucleic acid-binding proteins"/>
    <property type="match status" value="1"/>
</dbReference>
<dbReference type="SMART" id="SM00322">
    <property type="entry name" value="KH"/>
    <property type="match status" value="1"/>
</dbReference>
<dbReference type="InterPro" id="IPR004088">
    <property type="entry name" value="KH_dom_type_1"/>
</dbReference>
<feature type="domain" description="S1 motif" evidence="9">
    <location>
        <begin position="630"/>
        <end position="701"/>
    </location>
</feature>
<keyword evidence="2 7" id="KW-0963">Cytoplasm</keyword>
<dbReference type="NCBIfam" id="TIGR03591">
    <property type="entry name" value="polynuc_phos"/>
    <property type="match status" value="1"/>
</dbReference>
<dbReference type="InterPro" id="IPR015848">
    <property type="entry name" value="PNPase_PH_RNA-bd_bac/org-type"/>
</dbReference>
<dbReference type="RefSeq" id="WP_343768012.1">
    <property type="nucleotide sequence ID" value="NZ_BAAAFG010000016.1"/>
</dbReference>
<evidence type="ECO:0000256" key="6">
    <source>
        <dbReference type="ARBA" id="ARBA00022884"/>
    </source>
</evidence>
<keyword evidence="6 7" id="KW-0694">RNA-binding</keyword>
<keyword evidence="11" id="KW-1185">Reference proteome</keyword>
<dbReference type="HAMAP" id="MF_01595">
    <property type="entry name" value="PNPase"/>
    <property type="match status" value="1"/>
</dbReference>
<dbReference type="Pfam" id="PF00013">
    <property type="entry name" value="KH_1"/>
    <property type="match status" value="1"/>
</dbReference>
<dbReference type="Pfam" id="PF01138">
    <property type="entry name" value="RNase_PH"/>
    <property type="match status" value="2"/>
</dbReference>
<comment type="catalytic activity">
    <reaction evidence="7">
        <text>RNA(n+1) + phosphate = RNA(n) + a ribonucleoside 5'-diphosphate</text>
        <dbReference type="Rhea" id="RHEA:22096"/>
        <dbReference type="Rhea" id="RHEA-COMP:14527"/>
        <dbReference type="Rhea" id="RHEA-COMP:17342"/>
        <dbReference type="ChEBI" id="CHEBI:43474"/>
        <dbReference type="ChEBI" id="CHEBI:57930"/>
        <dbReference type="ChEBI" id="CHEBI:140395"/>
        <dbReference type="EC" id="2.7.7.8"/>
    </reaction>
</comment>